<name>A0ABY5ZP41_9BACT</name>
<gene>
    <name evidence="1" type="ORF">L9S41_18485</name>
</gene>
<reference evidence="1" key="1">
    <citation type="journal article" date="2022" name="Environ. Microbiol.">
        <title>Geoalkalibacter halelectricus SAP #1 sp. nov. possessing extracellular electron transfer and mineral#reducing capabilities from a haloalkaline environment.</title>
        <authorList>
            <person name="Yadav S."/>
            <person name="Singh R."/>
            <person name="Sundharam S.S."/>
            <person name="Chaudhary S."/>
            <person name="Krishnamurthi S."/>
            <person name="Patil S.A."/>
        </authorList>
    </citation>
    <scope>NUCLEOTIDE SEQUENCE</scope>
    <source>
        <strain evidence="1">SAP-1</strain>
    </source>
</reference>
<evidence type="ECO:0000313" key="1">
    <source>
        <dbReference type="EMBL" id="UWZ79645.1"/>
    </source>
</evidence>
<dbReference type="Proteomes" id="UP001060414">
    <property type="component" value="Chromosome"/>
</dbReference>
<dbReference type="EMBL" id="CP092109">
    <property type="protein sequence ID" value="UWZ79645.1"/>
    <property type="molecule type" value="Genomic_DNA"/>
</dbReference>
<evidence type="ECO:0000313" key="2">
    <source>
        <dbReference type="Proteomes" id="UP001060414"/>
    </source>
</evidence>
<dbReference type="RefSeq" id="WP_260747997.1">
    <property type="nucleotide sequence ID" value="NZ_CP092109.1"/>
</dbReference>
<proteinExistence type="predicted"/>
<accession>A0ABY5ZP41</accession>
<evidence type="ECO:0008006" key="3">
    <source>
        <dbReference type="Google" id="ProtNLM"/>
    </source>
</evidence>
<protein>
    <recommendedName>
        <fullName evidence="3">Ribbon-helix-helix protein, copG family</fullName>
    </recommendedName>
</protein>
<keyword evidence="2" id="KW-1185">Reference proteome</keyword>
<organism evidence="1 2">
    <name type="scientific">Geoalkalibacter halelectricus</name>
    <dbReference type="NCBI Taxonomy" id="2847045"/>
    <lineage>
        <taxon>Bacteria</taxon>
        <taxon>Pseudomonadati</taxon>
        <taxon>Thermodesulfobacteriota</taxon>
        <taxon>Desulfuromonadia</taxon>
        <taxon>Desulfuromonadales</taxon>
        <taxon>Geoalkalibacteraceae</taxon>
        <taxon>Geoalkalibacter</taxon>
    </lineage>
</organism>
<sequence length="83" mass="9774">MRLQPEEERDLKRIAEYEGRSEQDVLRDSLRMYVQASDDRRRFLASVEQGWVEIRSGLGEIVDKKDDFFEVLSKEIRNPNASA</sequence>